<feature type="region of interest" description="Disordered" evidence="1">
    <location>
        <begin position="97"/>
        <end position="116"/>
    </location>
</feature>
<sequence length="145" mass="15094">MGCCMSKPDRSSEGDVVGTSLIRMSPPTRRPGFRPEGPAPHARIVSLPVVNYFQYPTLCELGNSGLSTLARPSTSSGIADLRSIPRIDITHDVIVEQDESAAVTPPGTADKAGDDAAVNATTTTTIEGGDKVASGTVAPKDKDDN</sequence>
<name>A0A3M2RSH8_9HYPO</name>
<feature type="region of interest" description="Disordered" evidence="1">
    <location>
        <begin position="1"/>
        <end position="39"/>
    </location>
</feature>
<dbReference type="OrthoDB" id="5079372at2759"/>
<evidence type="ECO:0000256" key="1">
    <source>
        <dbReference type="SAM" id="MobiDB-lite"/>
    </source>
</evidence>
<keyword evidence="3" id="KW-1185">Reference proteome</keyword>
<feature type="region of interest" description="Disordered" evidence="1">
    <location>
        <begin position="122"/>
        <end position="145"/>
    </location>
</feature>
<proteinExistence type="predicted"/>
<protein>
    <submittedName>
        <fullName evidence="2">Uncharacterized protein</fullName>
    </submittedName>
</protein>
<dbReference type="EMBL" id="NKUJ01000296">
    <property type="protein sequence ID" value="RMJ08261.1"/>
    <property type="molecule type" value="Genomic_DNA"/>
</dbReference>
<dbReference type="Proteomes" id="UP000277212">
    <property type="component" value="Unassembled WGS sequence"/>
</dbReference>
<accession>A0A3M2RSH8</accession>
<evidence type="ECO:0000313" key="2">
    <source>
        <dbReference type="EMBL" id="RMJ08261.1"/>
    </source>
</evidence>
<evidence type="ECO:0000313" key="3">
    <source>
        <dbReference type="Proteomes" id="UP000277212"/>
    </source>
</evidence>
<reference evidence="2 3" key="1">
    <citation type="submission" date="2017-06" db="EMBL/GenBank/DDBJ databases">
        <title>Comparative genomic analysis of Ambrosia Fusariam Clade fungi.</title>
        <authorList>
            <person name="Stajich J.E."/>
            <person name="Carrillo J."/>
            <person name="Kijimoto T."/>
            <person name="Eskalen A."/>
            <person name="O'Donnell K."/>
            <person name="Kasson M."/>
        </authorList>
    </citation>
    <scope>NUCLEOTIDE SEQUENCE [LARGE SCALE GENOMIC DNA]</scope>
    <source>
        <strain evidence="2">UCR3666</strain>
    </source>
</reference>
<comment type="caution">
    <text evidence="2">The sequence shown here is derived from an EMBL/GenBank/DDBJ whole genome shotgun (WGS) entry which is preliminary data.</text>
</comment>
<gene>
    <name evidence="2" type="ORF">CDV36_012128</name>
</gene>
<dbReference type="AlphaFoldDB" id="A0A3M2RSH8"/>
<organism evidence="2 3">
    <name type="scientific">Fusarium kuroshium</name>
    <dbReference type="NCBI Taxonomy" id="2010991"/>
    <lineage>
        <taxon>Eukaryota</taxon>
        <taxon>Fungi</taxon>
        <taxon>Dikarya</taxon>
        <taxon>Ascomycota</taxon>
        <taxon>Pezizomycotina</taxon>
        <taxon>Sordariomycetes</taxon>
        <taxon>Hypocreomycetidae</taxon>
        <taxon>Hypocreales</taxon>
        <taxon>Nectriaceae</taxon>
        <taxon>Fusarium</taxon>
        <taxon>Fusarium solani species complex</taxon>
    </lineage>
</organism>